<evidence type="ECO:0000256" key="1">
    <source>
        <dbReference type="ARBA" id="ARBA00022729"/>
    </source>
</evidence>
<protein>
    <submittedName>
        <fullName evidence="4">Secreted protein (Por secretion system target)</fullName>
    </submittedName>
    <submittedName>
        <fullName evidence="3">T9SS C-terminal target domain-containing protein</fullName>
    </submittedName>
</protein>
<evidence type="ECO:0000259" key="2">
    <source>
        <dbReference type="Pfam" id="PF18962"/>
    </source>
</evidence>
<dbReference type="AlphaFoldDB" id="A0A3N0VZT8"/>
<dbReference type="Proteomes" id="UP000295709">
    <property type="component" value="Unassembled WGS sequence"/>
</dbReference>
<sequence>MKRICITILFFTIFPILAFGQSIQVGSQNLYPLIQSLVGSGVTISNITVNGTPSHSYGFFTNGNPASVYKGLGINEGVILTTGKISDAVGSNVNSPEKTVENGTGGEPLLDNLGLGTTMDACVISFDIVPQGNSISLKYVFASEEYPNYVDDQYNDVMGIFISGPGIAGVQNISLVPGTSSPVCVNNVNEGYSTECDSNTGTGCMNCAYFENNCFGKVHQYDGFTKVLRATASNLTRCETYRMTIAIADVEDMLLDSALFIEKKSITSPVLIAPAKAMTDCVACESILSPTNLSCEKNQYGVTNLTWAAVPGALYYVLEIIVNDTRCCGSSLPFALANTTTSTNSFSVSANYPCFTWRVKAICPGGKESPYSSTLCSTYCSRIGGPIGKLTLSPNPNNTGTLNMRFTTTKDVQFTVDIIDMSGNKAISFENNKTTDKKFEENLKLGNLKKGVYLVNVTTAEGETSQEKLIIE</sequence>
<evidence type="ECO:0000313" key="3">
    <source>
        <dbReference type="EMBL" id="ROH98040.1"/>
    </source>
</evidence>
<dbReference type="EMBL" id="SOQW01000002">
    <property type="protein sequence ID" value="TDX92767.1"/>
    <property type="molecule type" value="Genomic_DNA"/>
</dbReference>
<dbReference type="RefSeq" id="WP_123263236.1">
    <property type="nucleotide sequence ID" value="NZ_RJTX01000002.1"/>
</dbReference>
<dbReference type="Gene3D" id="2.60.40.10">
    <property type="entry name" value="Immunoglobulins"/>
    <property type="match status" value="1"/>
</dbReference>
<accession>A0A3N0VZT8</accession>
<organism evidence="3 5">
    <name type="scientific">Chryseobacterium daecheongense</name>
    <dbReference type="NCBI Taxonomy" id="192389"/>
    <lineage>
        <taxon>Bacteria</taxon>
        <taxon>Pseudomonadati</taxon>
        <taxon>Bacteroidota</taxon>
        <taxon>Flavobacteriia</taxon>
        <taxon>Flavobacteriales</taxon>
        <taxon>Weeksellaceae</taxon>
        <taxon>Chryseobacterium group</taxon>
        <taxon>Chryseobacterium</taxon>
    </lineage>
</organism>
<proteinExistence type="predicted"/>
<comment type="caution">
    <text evidence="3">The sequence shown here is derived from an EMBL/GenBank/DDBJ whole genome shotgun (WGS) entry which is preliminary data.</text>
</comment>
<dbReference type="EMBL" id="RJTX01000002">
    <property type="protein sequence ID" value="ROH98040.1"/>
    <property type="molecule type" value="Genomic_DNA"/>
</dbReference>
<dbReference type="NCBIfam" id="NF038133">
    <property type="entry name" value="choice_anch_L"/>
    <property type="match status" value="1"/>
</dbReference>
<feature type="domain" description="Secretion system C-terminal sorting" evidence="2">
    <location>
        <begin position="394"/>
        <end position="471"/>
    </location>
</feature>
<gene>
    <name evidence="4" type="ORF">BCF50_1707</name>
    <name evidence="3" type="ORF">EGI05_11895</name>
</gene>
<reference evidence="4 6" key="2">
    <citation type="submission" date="2019-03" db="EMBL/GenBank/DDBJ databases">
        <title>Genomic Encyclopedia of Archaeal and Bacterial Type Strains, Phase II (KMG-II): from individual species to whole genera.</title>
        <authorList>
            <person name="Goeker M."/>
        </authorList>
    </citation>
    <scope>NUCLEOTIDE SEQUENCE [LARGE SCALE GENOMIC DNA]</scope>
    <source>
        <strain evidence="4 6">DSM 15235</strain>
    </source>
</reference>
<dbReference type="InterPro" id="IPR049804">
    <property type="entry name" value="Choice_anch_L"/>
</dbReference>
<evidence type="ECO:0000313" key="5">
    <source>
        <dbReference type="Proteomes" id="UP000269375"/>
    </source>
</evidence>
<dbReference type="NCBIfam" id="TIGR04183">
    <property type="entry name" value="Por_Secre_tail"/>
    <property type="match status" value="1"/>
</dbReference>
<evidence type="ECO:0000313" key="6">
    <source>
        <dbReference type="Proteomes" id="UP000295709"/>
    </source>
</evidence>
<reference evidence="3 5" key="1">
    <citation type="submission" date="2018-11" db="EMBL/GenBank/DDBJ databases">
        <title>Proposal to divide the Flavobacteriaceae and reorganize its genera based on Amino Acid Identity values calculated from whole genome sequences.</title>
        <authorList>
            <person name="Nicholson A.C."/>
            <person name="Gulvik C.A."/>
            <person name="Whitney A.M."/>
            <person name="Humrighouse B.W."/>
            <person name="Bell M."/>
            <person name="Holmes B."/>
            <person name="Steigerwalt A."/>
            <person name="Villarma A."/>
            <person name="Sheth M."/>
            <person name="Batra D."/>
            <person name="Pryor J."/>
            <person name="Bernardet J.-F."/>
            <person name="Hugo C."/>
            <person name="Kampfer P."/>
            <person name="Newman J."/>
            <person name="Mcquiston J.R."/>
        </authorList>
    </citation>
    <scope>NUCLEOTIDE SEQUENCE [LARGE SCALE GENOMIC DNA]</scope>
    <source>
        <strain evidence="3 5">DSM 15235</strain>
    </source>
</reference>
<dbReference type="OrthoDB" id="9805017at2"/>
<dbReference type="InterPro" id="IPR026444">
    <property type="entry name" value="Secre_tail"/>
</dbReference>
<dbReference type="Pfam" id="PF18962">
    <property type="entry name" value="Por_Secre_tail"/>
    <property type="match status" value="1"/>
</dbReference>
<dbReference type="InterPro" id="IPR013783">
    <property type="entry name" value="Ig-like_fold"/>
</dbReference>
<evidence type="ECO:0000313" key="4">
    <source>
        <dbReference type="EMBL" id="TDX92767.1"/>
    </source>
</evidence>
<dbReference type="Proteomes" id="UP000269375">
    <property type="component" value="Unassembled WGS sequence"/>
</dbReference>
<keyword evidence="6" id="KW-1185">Reference proteome</keyword>
<keyword evidence="1" id="KW-0732">Signal</keyword>
<name>A0A3N0VZT8_9FLAO</name>